<dbReference type="EMBL" id="JAMTCG010000007">
    <property type="protein sequence ID" value="MCP2162779.1"/>
    <property type="molecule type" value="Genomic_DNA"/>
</dbReference>
<feature type="compositionally biased region" description="Low complexity" evidence="1">
    <location>
        <begin position="15"/>
        <end position="31"/>
    </location>
</feature>
<feature type="compositionally biased region" description="Basic and acidic residues" evidence="1">
    <location>
        <begin position="70"/>
        <end position="88"/>
    </location>
</feature>
<dbReference type="RefSeq" id="WP_253656327.1">
    <property type="nucleotide sequence ID" value="NZ_BAAAOE010000002.1"/>
</dbReference>
<feature type="transmembrane region" description="Helical" evidence="2">
    <location>
        <begin position="96"/>
        <end position="121"/>
    </location>
</feature>
<feature type="region of interest" description="Disordered" evidence="1">
    <location>
        <begin position="124"/>
        <end position="163"/>
    </location>
</feature>
<proteinExistence type="predicted"/>
<dbReference type="SUPFAM" id="SSF47781">
    <property type="entry name" value="RuvA domain 2-like"/>
    <property type="match status" value="1"/>
</dbReference>
<dbReference type="Pfam" id="PF12836">
    <property type="entry name" value="HHH_3"/>
    <property type="match status" value="1"/>
</dbReference>
<organism evidence="4 5">
    <name type="scientific">Williamsia serinedens</name>
    <dbReference type="NCBI Taxonomy" id="391736"/>
    <lineage>
        <taxon>Bacteria</taxon>
        <taxon>Bacillati</taxon>
        <taxon>Actinomycetota</taxon>
        <taxon>Actinomycetes</taxon>
        <taxon>Mycobacteriales</taxon>
        <taxon>Nocardiaceae</taxon>
        <taxon>Williamsia</taxon>
    </lineage>
</organism>
<comment type="caution">
    <text evidence="4">The sequence shown here is derived from an EMBL/GenBank/DDBJ whole genome shotgun (WGS) entry which is preliminary data.</text>
</comment>
<feature type="region of interest" description="Disordered" evidence="1">
    <location>
        <begin position="1"/>
        <end position="94"/>
    </location>
</feature>
<dbReference type="PANTHER" id="PTHR21180:SF32">
    <property type="entry name" value="ENDONUCLEASE_EXONUCLEASE_PHOSPHATASE FAMILY DOMAIN-CONTAINING PROTEIN 1"/>
    <property type="match status" value="1"/>
</dbReference>
<keyword evidence="5" id="KW-1185">Reference proteome</keyword>
<dbReference type="Proteomes" id="UP001205740">
    <property type="component" value="Unassembled WGS sequence"/>
</dbReference>
<gene>
    <name evidence="4" type="ORF">LX12_003987</name>
</gene>
<protein>
    <submittedName>
        <fullName evidence="4">Competence protein ComEA</fullName>
    </submittedName>
</protein>
<evidence type="ECO:0000313" key="5">
    <source>
        <dbReference type="Proteomes" id="UP001205740"/>
    </source>
</evidence>
<dbReference type="InterPro" id="IPR003583">
    <property type="entry name" value="Hlx-hairpin-Hlx_DNA-bd_motif"/>
</dbReference>
<evidence type="ECO:0000256" key="2">
    <source>
        <dbReference type="SAM" id="Phobius"/>
    </source>
</evidence>
<dbReference type="InterPro" id="IPR051675">
    <property type="entry name" value="Endo/Exo/Phosphatase_dom_1"/>
</dbReference>
<keyword evidence="2" id="KW-1133">Transmembrane helix</keyword>
<feature type="domain" description="Helix-hairpin-helix DNA-binding motif class 1" evidence="3">
    <location>
        <begin position="312"/>
        <end position="331"/>
    </location>
</feature>
<dbReference type="Pfam" id="PF10531">
    <property type="entry name" value="SLBB"/>
    <property type="match status" value="1"/>
</dbReference>
<evidence type="ECO:0000259" key="3">
    <source>
        <dbReference type="SMART" id="SM00278"/>
    </source>
</evidence>
<dbReference type="Gene3D" id="1.10.150.320">
    <property type="entry name" value="Photosystem II 12 kDa extrinsic protein"/>
    <property type="match status" value="1"/>
</dbReference>
<accession>A0ABT1H6B3</accession>
<feature type="compositionally biased region" description="Low complexity" evidence="1">
    <location>
        <begin position="247"/>
        <end position="270"/>
    </location>
</feature>
<dbReference type="InterPro" id="IPR010994">
    <property type="entry name" value="RuvA_2-like"/>
</dbReference>
<feature type="region of interest" description="Disordered" evidence="1">
    <location>
        <begin position="240"/>
        <end position="270"/>
    </location>
</feature>
<evidence type="ECO:0000256" key="1">
    <source>
        <dbReference type="SAM" id="MobiDB-lite"/>
    </source>
</evidence>
<sequence>MYLRASRDGRPDVLARLAAAPPAATMQPGAASDLSLDRPAEVVPSEPDPASSWLWDEPHGAVDGPSAPRWIDDVPRRRPDTDPPDDRRPRRRDRALTAPPAAIALVVIGVLACVVTIVTVASGSSDDVPTSVAFPSSAGPVSRTSGAVASGERGAPPASPVPSAAATELVVSVVGLVRTPGLVRLPATARIADAIARAGGGRPGADLLGLNMAQPLHDGDQVLVGYADPAGGPALRSAVVSGGGAPGAAPGAAAPGAAAPRSAASPSAAAGGPVNLNTADAAALDALPGVGPKTAAAILEWRQRNGRFASVDQLAEVDGIGPAKFASLRDLVTV</sequence>
<keyword evidence="2" id="KW-0472">Membrane</keyword>
<dbReference type="SMART" id="SM00278">
    <property type="entry name" value="HhH1"/>
    <property type="match status" value="2"/>
</dbReference>
<dbReference type="InterPro" id="IPR019554">
    <property type="entry name" value="Soluble_ligand-bd"/>
</dbReference>
<feature type="compositionally biased region" description="Basic and acidic residues" evidence="1">
    <location>
        <begin position="1"/>
        <end position="13"/>
    </location>
</feature>
<keyword evidence="2" id="KW-0812">Transmembrane</keyword>
<evidence type="ECO:0000313" key="4">
    <source>
        <dbReference type="EMBL" id="MCP2162779.1"/>
    </source>
</evidence>
<dbReference type="Gene3D" id="3.10.560.10">
    <property type="entry name" value="Outer membrane lipoprotein wza domain like"/>
    <property type="match status" value="1"/>
</dbReference>
<reference evidence="4 5" key="1">
    <citation type="submission" date="2022-06" db="EMBL/GenBank/DDBJ databases">
        <title>Genomic Encyclopedia of Archaeal and Bacterial Type Strains, Phase II (KMG-II): from individual species to whole genera.</title>
        <authorList>
            <person name="Goeker M."/>
        </authorList>
    </citation>
    <scope>NUCLEOTIDE SEQUENCE [LARGE SCALE GENOMIC DNA]</scope>
    <source>
        <strain evidence="4 5">DSM 45037</strain>
    </source>
</reference>
<name>A0ABT1H6B3_9NOCA</name>
<dbReference type="PANTHER" id="PTHR21180">
    <property type="entry name" value="ENDONUCLEASE/EXONUCLEASE/PHOSPHATASE FAMILY DOMAIN-CONTAINING PROTEIN 1"/>
    <property type="match status" value="1"/>
</dbReference>
<feature type="domain" description="Helix-hairpin-helix DNA-binding motif class 1" evidence="3">
    <location>
        <begin position="282"/>
        <end position="301"/>
    </location>
</feature>